<accession>A0A8I0PDT7</accession>
<feature type="transmembrane region" description="Helical" evidence="2">
    <location>
        <begin position="101"/>
        <end position="119"/>
    </location>
</feature>
<evidence type="ECO:0000256" key="2">
    <source>
        <dbReference type="SAM" id="Phobius"/>
    </source>
</evidence>
<feature type="transmembrane region" description="Helical" evidence="2">
    <location>
        <begin position="139"/>
        <end position="158"/>
    </location>
</feature>
<gene>
    <name evidence="3" type="ORF">H4687_009284</name>
</gene>
<name>A0A8I0PDT7_9ACTN</name>
<protein>
    <recommendedName>
        <fullName evidence="5">Integral membrane protein</fullName>
    </recommendedName>
</protein>
<dbReference type="AlphaFoldDB" id="A0A8I0PDT7"/>
<feature type="transmembrane region" description="Helical" evidence="2">
    <location>
        <begin position="33"/>
        <end position="57"/>
    </location>
</feature>
<feature type="region of interest" description="Disordered" evidence="1">
    <location>
        <begin position="245"/>
        <end position="282"/>
    </location>
</feature>
<reference evidence="3 4" key="1">
    <citation type="submission" date="2020-10" db="EMBL/GenBank/DDBJ databases">
        <title>Sequencing the genomes of 1000 actinobacteria strains.</title>
        <authorList>
            <person name="Klenk H.-P."/>
        </authorList>
    </citation>
    <scope>NUCLEOTIDE SEQUENCE [LARGE SCALE GENOMIC DNA]</scope>
    <source>
        <strain evidence="3 4">DSM 41803</strain>
    </source>
</reference>
<keyword evidence="4" id="KW-1185">Reference proteome</keyword>
<keyword evidence="2" id="KW-0812">Transmembrane</keyword>
<dbReference type="EMBL" id="JADBGF010000002">
    <property type="protein sequence ID" value="MBE1603055.1"/>
    <property type="molecule type" value="Genomic_DNA"/>
</dbReference>
<feature type="transmembrane region" description="Helical" evidence="2">
    <location>
        <begin position="220"/>
        <end position="240"/>
    </location>
</feature>
<comment type="caution">
    <text evidence="3">The sequence shown here is derived from an EMBL/GenBank/DDBJ whole genome shotgun (WGS) entry which is preliminary data.</text>
</comment>
<proteinExistence type="predicted"/>
<feature type="transmembrane region" description="Helical" evidence="2">
    <location>
        <begin position="179"/>
        <end position="200"/>
    </location>
</feature>
<evidence type="ECO:0000313" key="3">
    <source>
        <dbReference type="EMBL" id="MBE1603055.1"/>
    </source>
</evidence>
<sequence>MDGMIFGICTVAGLLVTALCTRRAVGNPRVSTWSIAAAFGICTLGVFFAVPVVAQAAEDATGVANVGKLIAHICAILWCAALQITMVDLTYRSEYLRAAMFQRAFAAMVELAIMVPLFLAANEPDMEFTTAYVHNESVAAYLLIYLSYVLVTCGELAFMCGRTAQRNWGIRPWSGAGYALSPMAATLGIAYTVSKGSYIIFYLVDDPWPLDVEEVVSPSLSGLAVLFLFFGLTLPMVGALRERLRQRKQPAGTRRRRSAVARRTHRPRPQPYRPLGGTAHLL</sequence>
<keyword evidence="2" id="KW-0472">Membrane</keyword>
<organism evidence="3 4">
    <name type="scientific">Streptomyces stelliscabiei</name>
    <dbReference type="NCBI Taxonomy" id="146820"/>
    <lineage>
        <taxon>Bacteria</taxon>
        <taxon>Bacillati</taxon>
        <taxon>Actinomycetota</taxon>
        <taxon>Actinomycetes</taxon>
        <taxon>Kitasatosporales</taxon>
        <taxon>Streptomycetaceae</taxon>
        <taxon>Streptomyces</taxon>
    </lineage>
</organism>
<feature type="compositionally biased region" description="Basic residues" evidence="1">
    <location>
        <begin position="245"/>
        <end position="268"/>
    </location>
</feature>
<dbReference type="Proteomes" id="UP000629287">
    <property type="component" value="Unassembled WGS sequence"/>
</dbReference>
<evidence type="ECO:0008006" key="5">
    <source>
        <dbReference type="Google" id="ProtNLM"/>
    </source>
</evidence>
<feature type="transmembrane region" description="Helical" evidence="2">
    <location>
        <begin position="69"/>
        <end position="89"/>
    </location>
</feature>
<keyword evidence="2" id="KW-1133">Transmembrane helix</keyword>
<feature type="transmembrane region" description="Helical" evidence="2">
    <location>
        <begin position="5"/>
        <end position="21"/>
    </location>
</feature>
<evidence type="ECO:0000256" key="1">
    <source>
        <dbReference type="SAM" id="MobiDB-lite"/>
    </source>
</evidence>
<evidence type="ECO:0000313" key="4">
    <source>
        <dbReference type="Proteomes" id="UP000629287"/>
    </source>
</evidence>